<dbReference type="PANTHER" id="PTHR45255">
    <property type="entry name" value="DNAJ HOMOLOG SUBFAMILY C MEMBER 24"/>
    <property type="match status" value="1"/>
</dbReference>
<evidence type="ECO:0000256" key="2">
    <source>
        <dbReference type="ARBA" id="ARBA00022833"/>
    </source>
</evidence>
<reference evidence="5 6" key="1">
    <citation type="journal article" date="2024" name="Nat. Commun.">
        <title>Phylogenomics reveals the evolutionary origins of lichenization in chlorophyte algae.</title>
        <authorList>
            <person name="Puginier C."/>
            <person name="Libourel C."/>
            <person name="Otte J."/>
            <person name="Skaloud P."/>
            <person name="Haon M."/>
            <person name="Grisel S."/>
            <person name="Petersen M."/>
            <person name="Berrin J.G."/>
            <person name="Delaux P.M."/>
            <person name="Dal Grande F."/>
            <person name="Keller J."/>
        </authorList>
    </citation>
    <scope>NUCLEOTIDE SEQUENCE [LARGE SCALE GENOMIC DNA]</scope>
    <source>
        <strain evidence="5 6">SAG 2523</strain>
    </source>
</reference>
<dbReference type="Pfam" id="PF05207">
    <property type="entry name" value="Zn_ribbon_CSL"/>
    <property type="match status" value="1"/>
</dbReference>
<dbReference type="InterPro" id="IPR036671">
    <property type="entry name" value="DPH_MB_sf"/>
</dbReference>
<evidence type="ECO:0000313" key="5">
    <source>
        <dbReference type="EMBL" id="KAK9864358.1"/>
    </source>
</evidence>
<organism evidence="5 6">
    <name type="scientific">Apatococcus fuscideae</name>
    <dbReference type="NCBI Taxonomy" id="2026836"/>
    <lineage>
        <taxon>Eukaryota</taxon>
        <taxon>Viridiplantae</taxon>
        <taxon>Chlorophyta</taxon>
        <taxon>core chlorophytes</taxon>
        <taxon>Trebouxiophyceae</taxon>
        <taxon>Chlorellales</taxon>
        <taxon>Chlorellaceae</taxon>
        <taxon>Apatococcus</taxon>
    </lineage>
</organism>
<dbReference type="GO" id="GO:0001671">
    <property type="term" value="F:ATPase activator activity"/>
    <property type="evidence" value="ECO:0007669"/>
    <property type="project" value="TreeGrafter"/>
</dbReference>
<dbReference type="EMBL" id="JALJOV010000363">
    <property type="protein sequence ID" value="KAK9864358.1"/>
    <property type="molecule type" value="Genomic_DNA"/>
</dbReference>
<proteinExistence type="predicted"/>
<dbReference type="GO" id="GO:0008198">
    <property type="term" value="F:ferrous iron binding"/>
    <property type="evidence" value="ECO:0007669"/>
    <property type="project" value="TreeGrafter"/>
</dbReference>
<name>A0AAW1T683_9CHLO</name>
<gene>
    <name evidence="5" type="ORF">WJX84_003396</name>
</gene>
<evidence type="ECO:0000259" key="4">
    <source>
        <dbReference type="Pfam" id="PF05207"/>
    </source>
</evidence>
<keyword evidence="6" id="KW-1185">Reference proteome</keyword>
<evidence type="ECO:0000313" key="6">
    <source>
        <dbReference type="Proteomes" id="UP001485043"/>
    </source>
</evidence>
<dbReference type="Proteomes" id="UP001485043">
    <property type="component" value="Unassembled WGS sequence"/>
</dbReference>
<sequence>MPSGAHQFVQAQQAFEVLFHGETRAAYDRQLLEREVQAHIAPAEVICKHDLQDEGDVATYQCRCGGRYIMDQDDLQLYTELLLPCDTCSLHVCLDTTQEQATI</sequence>
<protein>
    <recommendedName>
        <fullName evidence="4">DPH-type MB domain-containing protein</fullName>
    </recommendedName>
</protein>
<feature type="domain" description="DPH-type MB" evidence="4">
    <location>
        <begin position="51"/>
        <end position="93"/>
    </location>
</feature>
<keyword evidence="2" id="KW-0862">Zinc</keyword>
<accession>A0AAW1T683</accession>
<evidence type="ECO:0000256" key="1">
    <source>
        <dbReference type="ARBA" id="ARBA00022723"/>
    </source>
</evidence>
<dbReference type="AlphaFoldDB" id="A0AAW1T683"/>
<comment type="caution">
    <text evidence="5">The sequence shown here is derived from an EMBL/GenBank/DDBJ whole genome shotgun (WGS) entry which is preliminary data.</text>
</comment>
<dbReference type="PANTHER" id="PTHR45255:SF1">
    <property type="entry name" value="DNAJ HOMOLOG SUBFAMILY C MEMBER 24"/>
    <property type="match status" value="1"/>
</dbReference>
<evidence type="ECO:0000256" key="3">
    <source>
        <dbReference type="ARBA" id="ARBA00023004"/>
    </source>
</evidence>
<dbReference type="SUPFAM" id="SSF144217">
    <property type="entry name" value="CSL zinc finger"/>
    <property type="match status" value="1"/>
</dbReference>
<keyword evidence="3" id="KW-0408">Iron</keyword>
<dbReference type="InterPro" id="IPR007872">
    <property type="entry name" value="DPH_MB_dom"/>
</dbReference>
<keyword evidence="1" id="KW-0479">Metal-binding</keyword>
<dbReference type="Gene3D" id="3.10.660.10">
    <property type="entry name" value="DPH Zinc finger"/>
    <property type="match status" value="1"/>
</dbReference>